<feature type="region of interest" description="Disordered" evidence="1">
    <location>
        <begin position="361"/>
        <end position="381"/>
    </location>
</feature>
<reference evidence="2 3" key="1">
    <citation type="submission" date="2019-05" db="EMBL/GenBank/DDBJ databases">
        <title>Ruegeria sp. nov., isolated from tidal flat.</title>
        <authorList>
            <person name="Kim W."/>
        </authorList>
    </citation>
    <scope>NUCLEOTIDE SEQUENCE [LARGE SCALE GENOMIC DNA]</scope>
    <source>
        <strain evidence="2 3">CAU 1488</strain>
    </source>
</reference>
<dbReference type="InterPro" id="IPR006905">
    <property type="entry name" value="Flavin_halogenase"/>
</dbReference>
<dbReference type="EMBL" id="VCPD01000010">
    <property type="protein sequence ID" value="TMV03342.1"/>
    <property type="molecule type" value="Genomic_DNA"/>
</dbReference>
<sequence length="486" mass="51616">MPAAGGIGEAEICVVGGGPAGSATALRLAQLGHDVCLMERDAFPRAHIGESLPPSVLPILDALGLRGRVDGAGFLRATGSILYWAGEFERRGASAGQPGLLVDRGRFDALLLQAASDAGVRVLQPARARRPRRRAGGWDIPVRGIPDVSMVRAALMIDAAGKQAGLGRRFRRCSAPLLALFAYWQAPPGFGPETRVEAGAAHWYWGALLPDGTVNAIAFVDPAACVGLSPAQRRDLYLNLLAQSTLLSPCLEGRRIGPVRRCDAASYIEETPPAPDLLRVGEASFSIDALSSQGVQSALGQAMQAAAVAHTVLTRPRDATLALDFHAARQQERVRAHANLAAEYYARQARHQAAPFWTDRASPPAWLAQPSPEPPPGQMPDDAPLRLSPEAEIGISGIQTGDLIAPGPVLTHPHLGRPVALLDGVPVAPLLRQLDCDASAAAIRHHWSGLVGAGRADRLLRWLWRNRVLVPACRLPIPVSSDARMA</sequence>
<proteinExistence type="predicted"/>
<organism evidence="2 3">
    <name type="scientific">Ruegeria sediminis</name>
    <dbReference type="NCBI Taxonomy" id="2583820"/>
    <lineage>
        <taxon>Bacteria</taxon>
        <taxon>Pseudomonadati</taxon>
        <taxon>Pseudomonadota</taxon>
        <taxon>Alphaproteobacteria</taxon>
        <taxon>Rhodobacterales</taxon>
        <taxon>Roseobacteraceae</taxon>
        <taxon>Ruegeria</taxon>
    </lineage>
</organism>
<dbReference type="Pfam" id="PF04820">
    <property type="entry name" value="Trp_halogenase"/>
    <property type="match status" value="2"/>
</dbReference>
<dbReference type="SUPFAM" id="SSF51905">
    <property type="entry name" value="FAD/NAD(P)-binding domain"/>
    <property type="match status" value="1"/>
</dbReference>
<dbReference type="PANTHER" id="PTHR43747:SF1">
    <property type="entry name" value="SLR1998 PROTEIN"/>
    <property type="match status" value="1"/>
</dbReference>
<evidence type="ECO:0000313" key="2">
    <source>
        <dbReference type="EMBL" id="TMV03342.1"/>
    </source>
</evidence>
<comment type="caution">
    <text evidence="2">The sequence shown here is derived from an EMBL/GenBank/DDBJ whole genome shotgun (WGS) entry which is preliminary data.</text>
</comment>
<dbReference type="Gene3D" id="3.50.50.60">
    <property type="entry name" value="FAD/NAD(P)-binding domain"/>
    <property type="match status" value="1"/>
</dbReference>
<evidence type="ECO:0000313" key="3">
    <source>
        <dbReference type="Proteomes" id="UP001193035"/>
    </source>
</evidence>
<protein>
    <submittedName>
        <fullName evidence="2">Tryptophan halogenase</fullName>
    </submittedName>
</protein>
<dbReference type="RefSeq" id="WP_138845391.1">
    <property type="nucleotide sequence ID" value="NZ_VCPD01000010.1"/>
</dbReference>
<name>A0ABY2WSG0_9RHOB</name>
<keyword evidence="3" id="KW-1185">Reference proteome</keyword>
<dbReference type="Gene3D" id="3.30.9.100">
    <property type="match status" value="1"/>
</dbReference>
<gene>
    <name evidence="2" type="ORF">FGK63_19395</name>
</gene>
<dbReference type="InterPro" id="IPR050816">
    <property type="entry name" value="Flavin-dep_Halogenase_NPB"/>
</dbReference>
<accession>A0ABY2WSG0</accession>
<dbReference type="PANTHER" id="PTHR43747">
    <property type="entry name" value="FAD-BINDING PROTEIN"/>
    <property type="match status" value="1"/>
</dbReference>
<evidence type="ECO:0000256" key="1">
    <source>
        <dbReference type="SAM" id="MobiDB-lite"/>
    </source>
</evidence>
<dbReference type="InterPro" id="IPR036188">
    <property type="entry name" value="FAD/NAD-bd_sf"/>
</dbReference>
<dbReference type="Proteomes" id="UP001193035">
    <property type="component" value="Unassembled WGS sequence"/>
</dbReference>